<keyword evidence="2" id="KW-1185">Reference proteome</keyword>
<dbReference type="Proteomes" id="UP001549077">
    <property type="component" value="Unassembled WGS sequence"/>
</dbReference>
<sequence>MTTLGILSLSNEGDYIGQNADFGPGIAGACHYDFAPIWRQVPGAWADNVVSGDAACEAAYVKAAKELVEEGADAITCDCGFTIRYQNAIAAAVSVPVSTSSLLLLPKLLIEAPKDKKIAVLTADTRCLDSGIFATLGIADRSRLVIEGLEGTATHAYMWSEKGTVGVEEVLADTDSIIERVRNVENIAAVLCECTIFVRVSSRIRRLTGLPVYDAANNAALLMASRQPGRTG</sequence>
<gene>
    <name evidence="1" type="ORF">ABID08_004568</name>
</gene>
<reference evidence="1 2" key="1">
    <citation type="submission" date="2024-06" db="EMBL/GenBank/DDBJ databases">
        <title>Genomic Encyclopedia of Type Strains, Phase IV (KMG-IV): sequencing the most valuable type-strain genomes for metagenomic binning, comparative biology and taxonomic classification.</title>
        <authorList>
            <person name="Goeker M."/>
        </authorList>
    </citation>
    <scope>NUCLEOTIDE SEQUENCE [LARGE SCALE GENOMIC DNA]</scope>
    <source>
        <strain evidence="1 2">DSM 29288</strain>
    </source>
</reference>
<evidence type="ECO:0000313" key="1">
    <source>
        <dbReference type="EMBL" id="MET3757187.1"/>
    </source>
</evidence>
<dbReference type="GeneID" id="91152508"/>
<protein>
    <recommendedName>
        <fullName evidence="3">Aspartate/glutamate racemase family protein</fullName>
    </recommendedName>
</protein>
<organism evidence="1 2">
    <name type="scientific">Rhizobium binae</name>
    <dbReference type="NCBI Taxonomy" id="1138190"/>
    <lineage>
        <taxon>Bacteria</taxon>
        <taxon>Pseudomonadati</taxon>
        <taxon>Pseudomonadota</taxon>
        <taxon>Alphaproteobacteria</taxon>
        <taxon>Hyphomicrobiales</taxon>
        <taxon>Rhizobiaceae</taxon>
        <taxon>Rhizobium/Agrobacterium group</taxon>
        <taxon>Rhizobium</taxon>
    </lineage>
</organism>
<proteinExistence type="predicted"/>
<name>A0ABV2MNQ8_9HYPH</name>
<accession>A0ABV2MNQ8</accession>
<dbReference type="RefSeq" id="WP_168297219.1">
    <property type="nucleotide sequence ID" value="NZ_CP071609.1"/>
</dbReference>
<comment type="caution">
    <text evidence="1">The sequence shown here is derived from an EMBL/GenBank/DDBJ whole genome shotgun (WGS) entry which is preliminary data.</text>
</comment>
<evidence type="ECO:0000313" key="2">
    <source>
        <dbReference type="Proteomes" id="UP001549077"/>
    </source>
</evidence>
<evidence type="ECO:0008006" key="3">
    <source>
        <dbReference type="Google" id="ProtNLM"/>
    </source>
</evidence>
<dbReference type="EMBL" id="JBEPMY010000015">
    <property type="protein sequence ID" value="MET3757187.1"/>
    <property type="molecule type" value="Genomic_DNA"/>
</dbReference>